<evidence type="ECO:0000313" key="1">
    <source>
        <dbReference type="EMBL" id="AFK48928.1"/>
    </source>
</evidence>
<organism evidence="1">
    <name type="scientific">Lotus japonicus</name>
    <name type="common">Lotus corniculatus var. japonicus</name>
    <dbReference type="NCBI Taxonomy" id="34305"/>
    <lineage>
        <taxon>Eukaryota</taxon>
        <taxon>Viridiplantae</taxon>
        <taxon>Streptophyta</taxon>
        <taxon>Embryophyta</taxon>
        <taxon>Tracheophyta</taxon>
        <taxon>Spermatophyta</taxon>
        <taxon>Magnoliopsida</taxon>
        <taxon>eudicotyledons</taxon>
        <taxon>Gunneridae</taxon>
        <taxon>Pentapetalae</taxon>
        <taxon>rosids</taxon>
        <taxon>fabids</taxon>
        <taxon>Fabales</taxon>
        <taxon>Fabaceae</taxon>
        <taxon>Papilionoideae</taxon>
        <taxon>50 kb inversion clade</taxon>
        <taxon>NPAAA clade</taxon>
        <taxon>Hologalegina</taxon>
        <taxon>robinioid clade</taxon>
        <taxon>Loteae</taxon>
        <taxon>Lotus</taxon>
    </lineage>
</organism>
<protein>
    <submittedName>
        <fullName evidence="1">Uncharacterized protein</fullName>
    </submittedName>
</protein>
<sequence>MISYTVLRKIVCSDAFRSVPTTNLCRLGNYLSIQKRKVYSSWTKSFRYLSYLLRSKL</sequence>
<dbReference type="AlphaFoldDB" id="I3T8T6"/>
<proteinExistence type="evidence at transcript level"/>
<accession>I3T8T6</accession>
<dbReference type="EMBL" id="BT149134">
    <property type="protein sequence ID" value="AFK48928.1"/>
    <property type="molecule type" value="mRNA"/>
</dbReference>
<name>I3T8T6_LOTJA</name>
<reference evidence="1" key="1">
    <citation type="submission" date="2012-05" db="EMBL/GenBank/DDBJ databases">
        <authorList>
            <person name="Krishnakumar V."/>
            <person name="Cheung F."/>
            <person name="Xiao Y."/>
            <person name="Chan A."/>
            <person name="Moskal W.A."/>
            <person name="Town C.D."/>
        </authorList>
    </citation>
    <scope>NUCLEOTIDE SEQUENCE</scope>
</reference>